<dbReference type="InterPro" id="IPR021354">
    <property type="entry name" value="DUF2975"/>
</dbReference>
<feature type="transmembrane region" description="Helical" evidence="2">
    <location>
        <begin position="162"/>
        <end position="182"/>
    </location>
</feature>
<feature type="compositionally biased region" description="Polar residues" evidence="1">
    <location>
        <begin position="117"/>
        <end position="127"/>
    </location>
</feature>
<feature type="transmembrane region" description="Helical" evidence="2">
    <location>
        <begin position="274"/>
        <end position="292"/>
    </location>
</feature>
<evidence type="ECO:0000256" key="1">
    <source>
        <dbReference type="SAM" id="MobiDB-lite"/>
    </source>
</evidence>
<feature type="region of interest" description="Disordered" evidence="1">
    <location>
        <begin position="1"/>
        <end position="34"/>
    </location>
</feature>
<dbReference type="OrthoDB" id="4953770at2"/>
<feature type="compositionally biased region" description="Basic and acidic residues" evidence="1">
    <location>
        <begin position="1"/>
        <end position="17"/>
    </location>
</feature>
<feature type="transmembrane region" description="Helical" evidence="2">
    <location>
        <begin position="242"/>
        <end position="262"/>
    </location>
</feature>
<reference evidence="3 4" key="1">
    <citation type="submission" date="2019-01" db="EMBL/GenBank/DDBJ databases">
        <title>Genome sequencing of strain FW100M-8.</title>
        <authorList>
            <person name="Heo J."/>
            <person name="Kim S.-J."/>
            <person name="Kim J.-S."/>
            <person name="Hong S.-B."/>
            <person name="Kwon S.-W."/>
        </authorList>
    </citation>
    <scope>NUCLEOTIDE SEQUENCE [LARGE SCALE GENOMIC DNA]</scope>
    <source>
        <strain evidence="3 4">FW100M-8</strain>
    </source>
</reference>
<accession>A0A4P6F9T5</accession>
<name>A0A4P6F9T5_9MICO</name>
<feature type="compositionally biased region" description="Basic and acidic residues" evidence="1">
    <location>
        <begin position="58"/>
        <end position="91"/>
    </location>
</feature>
<feature type="region of interest" description="Disordered" evidence="1">
    <location>
        <begin position="47"/>
        <end position="91"/>
    </location>
</feature>
<gene>
    <name evidence="3" type="ORF">ET445_02210</name>
</gene>
<evidence type="ECO:0000313" key="3">
    <source>
        <dbReference type="EMBL" id="QAY72326.1"/>
    </source>
</evidence>
<keyword evidence="2" id="KW-0472">Membrane</keyword>
<organism evidence="3 4">
    <name type="scientific">Agromyces protaetiae</name>
    <dbReference type="NCBI Taxonomy" id="2509455"/>
    <lineage>
        <taxon>Bacteria</taxon>
        <taxon>Bacillati</taxon>
        <taxon>Actinomycetota</taxon>
        <taxon>Actinomycetes</taxon>
        <taxon>Micrococcales</taxon>
        <taxon>Microbacteriaceae</taxon>
        <taxon>Agromyces</taxon>
    </lineage>
</organism>
<dbReference type="Proteomes" id="UP000291259">
    <property type="component" value="Chromosome"/>
</dbReference>
<dbReference type="AlphaFoldDB" id="A0A4P6F9T5"/>
<dbReference type="Pfam" id="PF11188">
    <property type="entry name" value="DUF2975"/>
    <property type="match status" value="1"/>
</dbReference>
<protein>
    <submittedName>
        <fullName evidence="3">DUF2975 domain-containing protein</fullName>
    </submittedName>
</protein>
<feature type="region of interest" description="Disordered" evidence="1">
    <location>
        <begin position="117"/>
        <end position="141"/>
    </location>
</feature>
<feature type="transmembrane region" description="Helical" evidence="2">
    <location>
        <begin position="202"/>
        <end position="222"/>
    </location>
</feature>
<evidence type="ECO:0000256" key="2">
    <source>
        <dbReference type="SAM" id="Phobius"/>
    </source>
</evidence>
<proteinExistence type="predicted"/>
<keyword evidence="2" id="KW-1133">Transmembrane helix</keyword>
<dbReference type="EMBL" id="CP035491">
    <property type="protein sequence ID" value="QAY72326.1"/>
    <property type="molecule type" value="Genomic_DNA"/>
</dbReference>
<keyword evidence="4" id="KW-1185">Reference proteome</keyword>
<keyword evidence="2" id="KW-0812">Transmembrane</keyword>
<sequence length="319" mass="34092">MVVRDGESVGRDEESRSAARGLVPARLGRDERADRLDLDGRRLHAVESDGARCAARIRTGDARQTRASGKRGDSPDGGRRESRARESGRACGRVHDVLRSDSEWSAETIPEVASANLSRCRSSTMPGASTAKGHLRSSEGPMRRVAPHAQASPMTPDARPAAIAHAALVALLVGAILLQFWIVPSLAAESAARYPEVAWLATPYVVAVGIGLGFFELSLFAVWRAISTGGREGRAVKRAERWLDLATLAIISMAVVFSGVFVHAGSVAKVGGPPMLFGLLCMIAVIVAALVGHHRRRRRLAYCEPPSSARPEGLEPPTF</sequence>
<dbReference type="KEGG" id="agf:ET445_02210"/>
<evidence type="ECO:0000313" key="4">
    <source>
        <dbReference type="Proteomes" id="UP000291259"/>
    </source>
</evidence>